<feature type="domain" description="Reverse transcriptase Ty1/copia-type" evidence="2">
    <location>
        <begin position="189"/>
        <end position="258"/>
    </location>
</feature>
<feature type="region of interest" description="Disordered" evidence="1">
    <location>
        <begin position="120"/>
        <end position="151"/>
    </location>
</feature>
<proteinExistence type="predicted"/>
<sequence>MVLPYWRYYSTHPNCSSLLHQSPLPTLDNAIDELLLEETHRGLLQTCHPNAILAAPSRPSHISSPSSAWRHSSSSSFQECRYCHEFGHKTLDFPIRPCRLCHRIGASHFPQDCIRNPEKWSKNTSSTSAPPKPGVQHSFKPPSHSTATADDVLNDSTSSALSVNDVVEIVKQIMSNSCTPSSFALSVTSDSDLNGISILKEDLYHHFKIKDLGTLSYFLGLEVSTAFDRSYLSQVKYASDLLSLAGLIDSKTASTPLEPNVRFTPLDGTPLRDPTLYRTLVGSLVYLTVTCLDIAYVVHLVSQFLSAPHTTHFAAVLDILRYIKGTLFQGLHFFFISFLS</sequence>
<evidence type="ECO:0000256" key="1">
    <source>
        <dbReference type="SAM" id="MobiDB-lite"/>
    </source>
</evidence>
<organism evidence="3 4">
    <name type="scientific">Escallonia herrerae</name>
    <dbReference type="NCBI Taxonomy" id="1293975"/>
    <lineage>
        <taxon>Eukaryota</taxon>
        <taxon>Viridiplantae</taxon>
        <taxon>Streptophyta</taxon>
        <taxon>Embryophyta</taxon>
        <taxon>Tracheophyta</taxon>
        <taxon>Spermatophyta</taxon>
        <taxon>Magnoliopsida</taxon>
        <taxon>eudicotyledons</taxon>
        <taxon>Gunneridae</taxon>
        <taxon>Pentapetalae</taxon>
        <taxon>asterids</taxon>
        <taxon>campanulids</taxon>
        <taxon>Escalloniales</taxon>
        <taxon>Escalloniaceae</taxon>
        <taxon>Escallonia</taxon>
    </lineage>
</organism>
<dbReference type="Pfam" id="PF07727">
    <property type="entry name" value="RVT_2"/>
    <property type="match status" value="1"/>
</dbReference>
<dbReference type="PANTHER" id="PTHR11439">
    <property type="entry name" value="GAG-POL-RELATED RETROTRANSPOSON"/>
    <property type="match status" value="1"/>
</dbReference>
<evidence type="ECO:0000313" key="4">
    <source>
        <dbReference type="Proteomes" id="UP001188597"/>
    </source>
</evidence>
<evidence type="ECO:0000259" key="2">
    <source>
        <dbReference type="Pfam" id="PF07727"/>
    </source>
</evidence>
<name>A0AA88VTP3_9ASTE</name>
<dbReference type="Proteomes" id="UP001188597">
    <property type="component" value="Unassembled WGS sequence"/>
</dbReference>
<reference evidence="3" key="1">
    <citation type="submission" date="2022-12" db="EMBL/GenBank/DDBJ databases">
        <title>Draft genome assemblies for two species of Escallonia (Escalloniales).</title>
        <authorList>
            <person name="Chanderbali A."/>
            <person name="Dervinis C."/>
            <person name="Anghel I."/>
            <person name="Soltis D."/>
            <person name="Soltis P."/>
            <person name="Zapata F."/>
        </authorList>
    </citation>
    <scope>NUCLEOTIDE SEQUENCE</scope>
    <source>
        <strain evidence="3">UCBG64.0493</strain>
        <tissue evidence="3">Leaf</tissue>
    </source>
</reference>
<keyword evidence="4" id="KW-1185">Reference proteome</keyword>
<dbReference type="PANTHER" id="PTHR11439:SF461">
    <property type="entry name" value="OS10G0432200 PROTEIN"/>
    <property type="match status" value="1"/>
</dbReference>
<gene>
    <name evidence="3" type="ORF">RJ639_009527</name>
</gene>
<protein>
    <recommendedName>
        <fullName evidence="2">Reverse transcriptase Ty1/copia-type domain-containing protein</fullName>
    </recommendedName>
</protein>
<dbReference type="AlphaFoldDB" id="A0AA88VTP3"/>
<comment type="caution">
    <text evidence="3">The sequence shown here is derived from an EMBL/GenBank/DDBJ whole genome shotgun (WGS) entry which is preliminary data.</text>
</comment>
<evidence type="ECO:0000313" key="3">
    <source>
        <dbReference type="EMBL" id="KAK3013944.1"/>
    </source>
</evidence>
<dbReference type="InterPro" id="IPR013103">
    <property type="entry name" value="RVT_2"/>
</dbReference>
<dbReference type="EMBL" id="JAVXUP010001258">
    <property type="protein sequence ID" value="KAK3013944.1"/>
    <property type="molecule type" value="Genomic_DNA"/>
</dbReference>
<accession>A0AA88VTP3</accession>